<dbReference type="GO" id="GO:0047298">
    <property type="term" value="F:(S)-3-amino-2-methylpropionate transaminase activity"/>
    <property type="evidence" value="ECO:0007669"/>
    <property type="project" value="UniProtKB-EC"/>
</dbReference>
<dbReference type="Proteomes" id="UP000324351">
    <property type="component" value="Unassembled WGS sequence"/>
</dbReference>
<comment type="catalytic activity">
    <reaction evidence="1">
        <text>(S)-3-amino-2-methylpropanoate + 2-oxoglutarate = 2-methyl-3-oxopropanoate + L-glutamate</text>
        <dbReference type="Rhea" id="RHEA:13993"/>
        <dbReference type="ChEBI" id="CHEBI:16810"/>
        <dbReference type="ChEBI" id="CHEBI:29985"/>
        <dbReference type="ChEBI" id="CHEBI:57700"/>
        <dbReference type="ChEBI" id="CHEBI:58655"/>
        <dbReference type="EC" id="2.6.1.22"/>
    </reaction>
</comment>
<keyword evidence="9 16" id="KW-0663">Pyridoxal phosphate</keyword>
<evidence type="ECO:0000313" key="18">
    <source>
        <dbReference type="Proteomes" id="UP000324351"/>
    </source>
</evidence>
<comment type="pathway">
    <text evidence="3">Amino-acid degradation; 4-aminobutanoate degradation.</text>
</comment>
<gene>
    <name evidence="17" type="primary">gabT</name>
    <name evidence="17" type="ORF">F0U47_09730</name>
</gene>
<protein>
    <recommendedName>
        <fullName evidence="12">(S)-3-amino-2-methylpropionate transaminase</fullName>
        <ecNumber evidence="6">2.6.1.19</ecNumber>
        <ecNumber evidence="5">2.6.1.22</ecNumber>
    </recommendedName>
    <alternativeName>
        <fullName evidence="13">GABA aminotransferase</fullName>
    </alternativeName>
    <alternativeName>
        <fullName evidence="11">Gamma-amino-N-butyrate transaminase</fullName>
    </alternativeName>
    <alternativeName>
        <fullName evidence="15">Glutamate:succinic semialdehyde transaminase</fullName>
    </alternativeName>
    <alternativeName>
        <fullName evidence="10">L-AIBAT</fullName>
    </alternativeName>
</protein>
<evidence type="ECO:0000256" key="16">
    <source>
        <dbReference type="RuleBase" id="RU003560"/>
    </source>
</evidence>
<dbReference type="InterPro" id="IPR015422">
    <property type="entry name" value="PyrdxlP-dep_Trfase_small"/>
</dbReference>
<evidence type="ECO:0000256" key="5">
    <source>
        <dbReference type="ARBA" id="ARBA00012876"/>
    </source>
</evidence>
<organism evidence="17 18">
    <name type="scientific">Nocardioides antri</name>
    <dbReference type="NCBI Taxonomy" id="2607659"/>
    <lineage>
        <taxon>Bacteria</taxon>
        <taxon>Bacillati</taxon>
        <taxon>Actinomycetota</taxon>
        <taxon>Actinomycetes</taxon>
        <taxon>Propionibacteriales</taxon>
        <taxon>Nocardioidaceae</taxon>
        <taxon>Nocardioides</taxon>
    </lineage>
</organism>
<accession>A0A5B1M5E5</accession>
<evidence type="ECO:0000256" key="14">
    <source>
        <dbReference type="ARBA" id="ARBA00048021"/>
    </source>
</evidence>
<evidence type="ECO:0000313" key="17">
    <source>
        <dbReference type="EMBL" id="KAA1427708.1"/>
    </source>
</evidence>
<sequence length="456" mass="47355">MTVDLATASPAVGGPQLPQERRLVTEIPGPRSRELAARKDDAVSRAVGTMLPIYTVAAGGGVIVDVDGNSLIDLGSGIAVTTVGNSNPRVAAAVAEQVAAFTHTCFMVTPYDGYVRVAEALNRLTPGDHEKRTALFNSGAEAVENAVKIARSHTGRQAVVAFDHGYHGRTNLTMALTAKNMPYKHGFGPFAPEVYRAPMSYPFRDGVAGVDGPAAARRAIDVIEKQVGAGNLAAVVIEPIQGEGGFVVPAPGFLPALAEWCRDNGVVFVADEVQTGFARTGDLFACDHEGVVPDLIVTAKGIAGGLPLAAVTGRAEIMDAPHAGGLGGTYGGNPLACAAALAVIESIEGDGLVARAQEIGRTMIDRLTKLQADDPRVGDVRGRGAMVAVELVQPGTTEPDAALAQRVATAAHAQGLVVLTCGTWGNVLRFLPPLSIPDHLLAEAFDVLADIFEETR</sequence>
<comment type="caution">
    <text evidence="17">The sequence shown here is derived from an EMBL/GenBank/DDBJ whole genome shotgun (WGS) entry which is preliminary data.</text>
</comment>
<evidence type="ECO:0000256" key="9">
    <source>
        <dbReference type="ARBA" id="ARBA00022898"/>
    </source>
</evidence>
<dbReference type="GO" id="GO:0034386">
    <property type="term" value="F:4-aminobutyrate:2-oxoglutarate transaminase activity"/>
    <property type="evidence" value="ECO:0007669"/>
    <property type="project" value="UniProtKB-EC"/>
</dbReference>
<dbReference type="InterPro" id="IPR005814">
    <property type="entry name" value="Aminotrans_3"/>
</dbReference>
<dbReference type="PANTHER" id="PTHR11986">
    <property type="entry name" value="AMINOTRANSFERASE CLASS III"/>
    <property type="match status" value="1"/>
</dbReference>
<dbReference type="InterPro" id="IPR015424">
    <property type="entry name" value="PyrdxlP-dep_Trfase"/>
</dbReference>
<evidence type="ECO:0000256" key="1">
    <source>
        <dbReference type="ARBA" id="ARBA00001750"/>
    </source>
</evidence>
<dbReference type="GO" id="GO:0030170">
    <property type="term" value="F:pyridoxal phosphate binding"/>
    <property type="evidence" value="ECO:0007669"/>
    <property type="project" value="InterPro"/>
</dbReference>
<dbReference type="EC" id="2.6.1.19" evidence="6"/>
<reference evidence="17 18" key="1">
    <citation type="submission" date="2019-09" db="EMBL/GenBank/DDBJ databases">
        <title>Nocardioides panacisoli sp. nov., isolated from the soil of a ginseng field.</title>
        <authorList>
            <person name="Cho C."/>
        </authorList>
    </citation>
    <scope>NUCLEOTIDE SEQUENCE [LARGE SCALE GENOMIC DNA]</scope>
    <source>
        <strain evidence="17 18">BN140041</strain>
    </source>
</reference>
<dbReference type="InterPro" id="IPR049704">
    <property type="entry name" value="Aminotrans_3_PPA_site"/>
</dbReference>
<dbReference type="GO" id="GO:0042802">
    <property type="term" value="F:identical protein binding"/>
    <property type="evidence" value="ECO:0007669"/>
    <property type="project" value="TreeGrafter"/>
</dbReference>
<dbReference type="PROSITE" id="PS00600">
    <property type="entry name" value="AA_TRANSFER_CLASS_3"/>
    <property type="match status" value="1"/>
</dbReference>
<evidence type="ECO:0000256" key="3">
    <source>
        <dbReference type="ARBA" id="ARBA00005176"/>
    </source>
</evidence>
<dbReference type="SUPFAM" id="SSF53383">
    <property type="entry name" value="PLP-dependent transferases"/>
    <property type="match status" value="1"/>
</dbReference>
<dbReference type="RefSeq" id="WP_149750077.1">
    <property type="nucleotide sequence ID" value="NZ_VUJW01000003.1"/>
</dbReference>
<dbReference type="PIRSF" id="PIRSF000521">
    <property type="entry name" value="Transaminase_4ab_Lys_Orn"/>
    <property type="match status" value="1"/>
</dbReference>
<evidence type="ECO:0000256" key="13">
    <source>
        <dbReference type="ARBA" id="ARBA00031787"/>
    </source>
</evidence>
<keyword evidence="8 17" id="KW-0808">Transferase</keyword>
<evidence type="ECO:0000256" key="7">
    <source>
        <dbReference type="ARBA" id="ARBA00022576"/>
    </source>
</evidence>
<evidence type="ECO:0000256" key="11">
    <source>
        <dbReference type="ARBA" id="ARBA00030204"/>
    </source>
</evidence>
<keyword evidence="18" id="KW-1185">Reference proteome</keyword>
<dbReference type="EMBL" id="VUJW01000003">
    <property type="protein sequence ID" value="KAA1427708.1"/>
    <property type="molecule type" value="Genomic_DNA"/>
</dbReference>
<dbReference type="CDD" id="cd00610">
    <property type="entry name" value="OAT_like"/>
    <property type="match status" value="1"/>
</dbReference>
<dbReference type="NCBIfam" id="NF004714">
    <property type="entry name" value="PRK06058.1"/>
    <property type="match status" value="1"/>
</dbReference>
<dbReference type="FunFam" id="3.40.640.10:FF:000013">
    <property type="entry name" value="4-aminobutyrate aminotransferase"/>
    <property type="match status" value="1"/>
</dbReference>
<comment type="catalytic activity">
    <reaction evidence="14">
        <text>4-aminobutanoate + 2-oxoglutarate = succinate semialdehyde + L-glutamate</text>
        <dbReference type="Rhea" id="RHEA:23352"/>
        <dbReference type="ChEBI" id="CHEBI:16810"/>
        <dbReference type="ChEBI" id="CHEBI:29985"/>
        <dbReference type="ChEBI" id="CHEBI:57706"/>
        <dbReference type="ChEBI" id="CHEBI:59888"/>
        <dbReference type="EC" id="2.6.1.19"/>
    </reaction>
</comment>
<comment type="cofactor">
    <cofactor evidence="2">
        <name>pyridoxal 5'-phosphate</name>
        <dbReference type="ChEBI" id="CHEBI:597326"/>
    </cofactor>
</comment>
<dbReference type="Gene3D" id="3.90.1150.10">
    <property type="entry name" value="Aspartate Aminotransferase, domain 1"/>
    <property type="match status" value="1"/>
</dbReference>
<name>A0A5B1M5E5_9ACTN</name>
<dbReference type="AlphaFoldDB" id="A0A5B1M5E5"/>
<dbReference type="Pfam" id="PF00202">
    <property type="entry name" value="Aminotran_3"/>
    <property type="match status" value="1"/>
</dbReference>
<proteinExistence type="inferred from homology"/>
<dbReference type="InterPro" id="IPR015421">
    <property type="entry name" value="PyrdxlP-dep_Trfase_major"/>
</dbReference>
<dbReference type="EC" id="2.6.1.22" evidence="5"/>
<evidence type="ECO:0000256" key="8">
    <source>
        <dbReference type="ARBA" id="ARBA00022679"/>
    </source>
</evidence>
<dbReference type="GO" id="GO:0009448">
    <property type="term" value="P:gamma-aminobutyric acid metabolic process"/>
    <property type="evidence" value="ECO:0007669"/>
    <property type="project" value="InterPro"/>
</dbReference>
<evidence type="ECO:0000256" key="12">
    <source>
        <dbReference type="ARBA" id="ARBA00030857"/>
    </source>
</evidence>
<evidence type="ECO:0000256" key="6">
    <source>
        <dbReference type="ARBA" id="ARBA00012912"/>
    </source>
</evidence>
<evidence type="ECO:0000256" key="2">
    <source>
        <dbReference type="ARBA" id="ARBA00001933"/>
    </source>
</evidence>
<dbReference type="InterPro" id="IPR050103">
    <property type="entry name" value="Class-III_PLP-dep_AT"/>
</dbReference>
<dbReference type="InterPro" id="IPR004632">
    <property type="entry name" value="4NH2But_aminotransferase_bac"/>
</dbReference>
<dbReference type="NCBIfam" id="TIGR00700">
    <property type="entry name" value="GABAtrnsam"/>
    <property type="match status" value="1"/>
</dbReference>
<evidence type="ECO:0000256" key="4">
    <source>
        <dbReference type="ARBA" id="ARBA00008954"/>
    </source>
</evidence>
<keyword evidence="7 17" id="KW-0032">Aminotransferase</keyword>
<reference evidence="17 18" key="2">
    <citation type="submission" date="2019-09" db="EMBL/GenBank/DDBJ databases">
        <authorList>
            <person name="Jin C."/>
        </authorList>
    </citation>
    <scope>NUCLEOTIDE SEQUENCE [LARGE SCALE GENOMIC DNA]</scope>
    <source>
        <strain evidence="17 18">BN140041</strain>
    </source>
</reference>
<dbReference type="Gene3D" id="3.40.640.10">
    <property type="entry name" value="Type I PLP-dependent aspartate aminotransferase-like (Major domain)"/>
    <property type="match status" value="1"/>
</dbReference>
<comment type="similarity">
    <text evidence="4 16">Belongs to the class-III pyridoxal-phosphate-dependent aminotransferase family.</text>
</comment>
<evidence type="ECO:0000256" key="15">
    <source>
        <dbReference type="ARBA" id="ARBA00050054"/>
    </source>
</evidence>
<evidence type="ECO:0000256" key="10">
    <source>
        <dbReference type="ARBA" id="ARBA00029760"/>
    </source>
</evidence>